<dbReference type="SUPFAM" id="SSF46785">
    <property type="entry name" value="Winged helix' DNA-binding domain"/>
    <property type="match status" value="1"/>
</dbReference>
<dbReference type="GO" id="GO:0003677">
    <property type="term" value="F:DNA binding"/>
    <property type="evidence" value="ECO:0007669"/>
    <property type="project" value="UniProtKB-KW"/>
</dbReference>
<feature type="domain" description="HTH gntR-type" evidence="4">
    <location>
        <begin position="8"/>
        <end position="75"/>
    </location>
</feature>
<organism evidence="5 6">
    <name type="scientific">Nocardioides iriomotensis</name>
    <dbReference type="NCBI Taxonomy" id="715784"/>
    <lineage>
        <taxon>Bacteria</taxon>
        <taxon>Bacillati</taxon>
        <taxon>Actinomycetota</taxon>
        <taxon>Actinomycetes</taxon>
        <taxon>Propionibacteriales</taxon>
        <taxon>Nocardioidaceae</taxon>
        <taxon>Nocardioides</taxon>
    </lineage>
</organism>
<dbReference type="OrthoDB" id="8663149at2"/>
<dbReference type="SUPFAM" id="SSF48008">
    <property type="entry name" value="GntR ligand-binding domain-like"/>
    <property type="match status" value="1"/>
</dbReference>
<sequence>MNASGHGGRRADEVLRSLRAEIVAGTYPAGSRLKEPTLCEAYGVSRVPVREALKQLEAEGFVTSVAYAGVRVAHIDRSEAVDLFTVRTTIEELTVRRCAERFRAERDDPEVHEFGSRLDTLVEAGLGGLGDPDRSDLPPLNTEFHLALAEFSGNASLLALFRQIAAKIEWLYGMDVQVRGEHSWDEHAEIAAAVQAGKVAAAGRLMKRHVQNSLDGYLKRHTPDATSIPGK</sequence>
<evidence type="ECO:0000256" key="2">
    <source>
        <dbReference type="ARBA" id="ARBA00023125"/>
    </source>
</evidence>
<name>A0A4Q5IYD2_9ACTN</name>
<dbReference type="PROSITE" id="PS50949">
    <property type="entry name" value="HTH_GNTR"/>
    <property type="match status" value="1"/>
</dbReference>
<evidence type="ECO:0000256" key="3">
    <source>
        <dbReference type="ARBA" id="ARBA00023163"/>
    </source>
</evidence>
<dbReference type="RefSeq" id="WP_129988694.1">
    <property type="nucleotide sequence ID" value="NZ_SDPU01000032.1"/>
</dbReference>
<dbReference type="Gene3D" id="1.10.10.10">
    <property type="entry name" value="Winged helix-like DNA-binding domain superfamily/Winged helix DNA-binding domain"/>
    <property type="match status" value="1"/>
</dbReference>
<dbReference type="InterPro" id="IPR036390">
    <property type="entry name" value="WH_DNA-bd_sf"/>
</dbReference>
<dbReference type="InterPro" id="IPR008920">
    <property type="entry name" value="TF_FadR/GntR_C"/>
</dbReference>
<dbReference type="EMBL" id="SDPU01000032">
    <property type="protein sequence ID" value="RYU10258.1"/>
    <property type="molecule type" value="Genomic_DNA"/>
</dbReference>
<dbReference type="InterPro" id="IPR011711">
    <property type="entry name" value="GntR_C"/>
</dbReference>
<gene>
    <name evidence="5" type="ORF">ETU37_17870</name>
</gene>
<evidence type="ECO:0000259" key="4">
    <source>
        <dbReference type="PROSITE" id="PS50949"/>
    </source>
</evidence>
<keyword evidence="2" id="KW-0238">DNA-binding</keyword>
<protein>
    <submittedName>
        <fullName evidence="5">GntR family transcriptional regulator</fullName>
    </submittedName>
</protein>
<dbReference type="PRINTS" id="PR00035">
    <property type="entry name" value="HTHGNTR"/>
</dbReference>
<dbReference type="Proteomes" id="UP000291189">
    <property type="component" value="Unassembled WGS sequence"/>
</dbReference>
<accession>A0A4Q5IYD2</accession>
<dbReference type="Pfam" id="PF00392">
    <property type="entry name" value="GntR"/>
    <property type="match status" value="1"/>
</dbReference>
<keyword evidence="1" id="KW-0805">Transcription regulation</keyword>
<dbReference type="GO" id="GO:0003700">
    <property type="term" value="F:DNA-binding transcription factor activity"/>
    <property type="evidence" value="ECO:0007669"/>
    <property type="project" value="InterPro"/>
</dbReference>
<dbReference type="SMART" id="SM00345">
    <property type="entry name" value="HTH_GNTR"/>
    <property type="match status" value="1"/>
</dbReference>
<dbReference type="SMART" id="SM00895">
    <property type="entry name" value="FCD"/>
    <property type="match status" value="1"/>
</dbReference>
<dbReference type="AlphaFoldDB" id="A0A4Q5IYD2"/>
<dbReference type="Gene3D" id="1.20.120.530">
    <property type="entry name" value="GntR ligand-binding domain-like"/>
    <property type="match status" value="1"/>
</dbReference>
<evidence type="ECO:0000313" key="6">
    <source>
        <dbReference type="Proteomes" id="UP000291189"/>
    </source>
</evidence>
<keyword evidence="3" id="KW-0804">Transcription</keyword>
<dbReference type="InterPro" id="IPR000524">
    <property type="entry name" value="Tscrpt_reg_HTH_GntR"/>
</dbReference>
<evidence type="ECO:0000256" key="1">
    <source>
        <dbReference type="ARBA" id="ARBA00023015"/>
    </source>
</evidence>
<dbReference type="PANTHER" id="PTHR43537">
    <property type="entry name" value="TRANSCRIPTIONAL REGULATOR, GNTR FAMILY"/>
    <property type="match status" value="1"/>
</dbReference>
<evidence type="ECO:0000313" key="5">
    <source>
        <dbReference type="EMBL" id="RYU10258.1"/>
    </source>
</evidence>
<reference evidence="5 6" key="1">
    <citation type="submission" date="2019-01" db="EMBL/GenBank/DDBJ databases">
        <title>Nocardioides guangzhouensis sp. nov., an actinobacterium isolated from soil.</title>
        <authorList>
            <person name="Fu Y."/>
            <person name="Cai Y."/>
            <person name="Lin Z."/>
            <person name="Chen P."/>
        </authorList>
    </citation>
    <scope>NUCLEOTIDE SEQUENCE [LARGE SCALE GENOMIC DNA]</scope>
    <source>
        <strain evidence="5 6">NBRC 105384</strain>
    </source>
</reference>
<dbReference type="CDD" id="cd07377">
    <property type="entry name" value="WHTH_GntR"/>
    <property type="match status" value="1"/>
</dbReference>
<keyword evidence="6" id="KW-1185">Reference proteome</keyword>
<comment type="caution">
    <text evidence="5">The sequence shown here is derived from an EMBL/GenBank/DDBJ whole genome shotgun (WGS) entry which is preliminary data.</text>
</comment>
<proteinExistence type="predicted"/>
<dbReference type="PANTHER" id="PTHR43537:SF24">
    <property type="entry name" value="GLUCONATE OPERON TRANSCRIPTIONAL REPRESSOR"/>
    <property type="match status" value="1"/>
</dbReference>
<dbReference type="InterPro" id="IPR036388">
    <property type="entry name" value="WH-like_DNA-bd_sf"/>
</dbReference>
<dbReference type="Pfam" id="PF07729">
    <property type="entry name" value="FCD"/>
    <property type="match status" value="1"/>
</dbReference>